<sequence length="123" mass="13978">MWAEVVADGQPPLPSTDVVSKVPLQNSSNNTFLKNASIPTPSSKSLSAREEALRRELDAEKQELKKKTKATEEVLERTARHYDELKRQHEERHRIVKKILHVNTTGVTLDFKDKTECIAICMP</sequence>
<gene>
    <name evidence="2" type="ORF">PVAP13_3NG313832</name>
</gene>
<reference evidence="2" key="1">
    <citation type="submission" date="2020-05" db="EMBL/GenBank/DDBJ databases">
        <title>WGS assembly of Panicum virgatum.</title>
        <authorList>
            <person name="Lovell J.T."/>
            <person name="Jenkins J."/>
            <person name="Shu S."/>
            <person name="Juenger T.E."/>
            <person name="Schmutz J."/>
        </authorList>
    </citation>
    <scope>NUCLEOTIDE SEQUENCE</scope>
    <source>
        <strain evidence="2">AP13</strain>
    </source>
</reference>
<dbReference type="Proteomes" id="UP000823388">
    <property type="component" value="Chromosome 3N"/>
</dbReference>
<organism evidence="2 3">
    <name type="scientific">Panicum virgatum</name>
    <name type="common">Blackwell switchgrass</name>
    <dbReference type="NCBI Taxonomy" id="38727"/>
    <lineage>
        <taxon>Eukaryota</taxon>
        <taxon>Viridiplantae</taxon>
        <taxon>Streptophyta</taxon>
        <taxon>Embryophyta</taxon>
        <taxon>Tracheophyta</taxon>
        <taxon>Spermatophyta</taxon>
        <taxon>Magnoliopsida</taxon>
        <taxon>Liliopsida</taxon>
        <taxon>Poales</taxon>
        <taxon>Poaceae</taxon>
        <taxon>PACMAD clade</taxon>
        <taxon>Panicoideae</taxon>
        <taxon>Panicodae</taxon>
        <taxon>Paniceae</taxon>
        <taxon>Panicinae</taxon>
        <taxon>Panicum</taxon>
        <taxon>Panicum sect. Hiantes</taxon>
    </lineage>
</organism>
<feature type="region of interest" description="Disordered" evidence="1">
    <location>
        <begin position="1"/>
        <end position="20"/>
    </location>
</feature>
<evidence type="ECO:0000256" key="1">
    <source>
        <dbReference type="SAM" id="MobiDB-lite"/>
    </source>
</evidence>
<feature type="region of interest" description="Disordered" evidence="1">
    <location>
        <begin position="27"/>
        <end position="53"/>
    </location>
</feature>
<feature type="compositionally biased region" description="Polar residues" evidence="1">
    <location>
        <begin position="27"/>
        <end position="44"/>
    </location>
</feature>
<dbReference type="EMBL" id="CM029042">
    <property type="protein sequence ID" value="KAG2621691.1"/>
    <property type="molecule type" value="Genomic_DNA"/>
</dbReference>
<proteinExistence type="predicted"/>
<protein>
    <submittedName>
        <fullName evidence="2">Uncharacterized protein</fullName>
    </submittedName>
</protein>
<keyword evidence="3" id="KW-1185">Reference proteome</keyword>
<evidence type="ECO:0000313" key="3">
    <source>
        <dbReference type="Proteomes" id="UP000823388"/>
    </source>
</evidence>
<comment type="caution">
    <text evidence="2">The sequence shown here is derived from an EMBL/GenBank/DDBJ whole genome shotgun (WGS) entry which is preliminary data.</text>
</comment>
<evidence type="ECO:0000313" key="2">
    <source>
        <dbReference type="EMBL" id="KAG2621691.1"/>
    </source>
</evidence>
<dbReference type="AlphaFoldDB" id="A0A8T0UCB3"/>
<accession>A0A8T0UCB3</accession>
<name>A0A8T0UCB3_PANVG</name>